<comment type="caution">
    <text evidence="1">The sequence shown here is derived from an EMBL/GenBank/DDBJ whole genome shotgun (WGS) entry which is preliminary data.</text>
</comment>
<protein>
    <submittedName>
        <fullName evidence="1">Uncharacterized protein</fullName>
    </submittedName>
</protein>
<dbReference type="AlphaFoldDB" id="A0A2P5EJZ0"/>
<name>A0A2P5EJZ0_TREOI</name>
<accession>A0A2P5EJZ0</accession>
<feature type="non-terminal residue" evidence="1">
    <location>
        <position position="1"/>
    </location>
</feature>
<dbReference type="InParanoid" id="A0A2P5EJZ0"/>
<sequence>IYKNKRTDHVLTTCSSIPVQHHLAFSGT</sequence>
<evidence type="ECO:0000313" key="1">
    <source>
        <dbReference type="EMBL" id="PON85861.1"/>
    </source>
</evidence>
<organism evidence="1 2">
    <name type="scientific">Trema orientale</name>
    <name type="common">Charcoal tree</name>
    <name type="synonym">Celtis orientalis</name>
    <dbReference type="NCBI Taxonomy" id="63057"/>
    <lineage>
        <taxon>Eukaryota</taxon>
        <taxon>Viridiplantae</taxon>
        <taxon>Streptophyta</taxon>
        <taxon>Embryophyta</taxon>
        <taxon>Tracheophyta</taxon>
        <taxon>Spermatophyta</taxon>
        <taxon>Magnoliopsida</taxon>
        <taxon>eudicotyledons</taxon>
        <taxon>Gunneridae</taxon>
        <taxon>Pentapetalae</taxon>
        <taxon>rosids</taxon>
        <taxon>fabids</taxon>
        <taxon>Rosales</taxon>
        <taxon>Cannabaceae</taxon>
        <taxon>Trema</taxon>
    </lineage>
</organism>
<gene>
    <name evidence="1" type="ORF">TorRG33x02_183250</name>
</gene>
<reference evidence="2" key="1">
    <citation type="submission" date="2016-06" db="EMBL/GenBank/DDBJ databases">
        <title>Parallel loss of symbiosis genes in relatives of nitrogen-fixing non-legume Parasponia.</title>
        <authorList>
            <person name="Van Velzen R."/>
            <person name="Holmer R."/>
            <person name="Bu F."/>
            <person name="Rutten L."/>
            <person name="Van Zeijl A."/>
            <person name="Liu W."/>
            <person name="Santuari L."/>
            <person name="Cao Q."/>
            <person name="Sharma T."/>
            <person name="Shen D."/>
            <person name="Roswanjaya Y."/>
            <person name="Wardhani T."/>
            <person name="Kalhor M.S."/>
            <person name="Jansen J."/>
            <person name="Van den Hoogen J."/>
            <person name="Gungor B."/>
            <person name="Hartog M."/>
            <person name="Hontelez J."/>
            <person name="Verver J."/>
            <person name="Yang W.-C."/>
            <person name="Schijlen E."/>
            <person name="Repin R."/>
            <person name="Schilthuizen M."/>
            <person name="Schranz E."/>
            <person name="Heidstra R."/>
            <person name="Miyata K."/>
            <person name="Fedorova E."/>
            <person name="Kohlen W."/>
            <person name="Bisseling T."/>
            <person name="Smit S."/>
            <person name="Geurts R."/>
        </authorList>
    </citation>
    <scope>NUCLEOTIDE SEQUENCE [LARGE SCALE GENOMIC DNA]</scope>
    <source>
        <strain evidence="2">cv. RG33-2</strain>
    </source>
</reference>
<dbReference type="EMBL" id="JXTC01000141">
    <property type="protein sequence ID" value="PON85861.1"/>
    <property type="molecule type" value="Genomic_DNA"/>
</dbReference>
<dbReference type="Proteomes" id="UP000237000">
    <property type="component" value="Unassembled WGS sequence"/>
</dbReference>
<proteinExistence type="predicted"/>
<evidence type="ECO:0000313" key="2">
    <source>
        <dbReference type="Proteomes" id="UP000237000"/>
    </source>
</evidence>
<keyword evidence="2" id="KW-1185">Reference proteome</keyword>